<evidence type="ECO:0000313" key="3">
    <source>
        <dbReference type="EMBL" id="RXZ61423.1"/>
    </source>
</evidence>
<feature type="domain" description="DNA mismatch repair protein MutS-like N-terminal" evidence="2">
    <location>
        <begin position="298"/>
        <end position="384"/>
    </location>
</feature>
<dbReference type="AlphaFoldDB" id="A0A4Q2KDG1"/>
<feature type="region of interest" description="Disordered" evidence="1">
    <location>
        <begin position="104"/>
        <end position="129"/>
    </location>
</feature>
<keyword evidence="4" id="KW-1185">Reference proteome</keyword>
<dbReference type="GO" id="GO:0030983">
    <property type="term" value="F:mismatched DNA binding"/>
    <property type="evidence" value="ECO:0007669"/>
    <property type="project" value="InterPro"/>
</dbReference>
<dbReference type="RefSeq" id="WP_129224105.1">
    <property type="nucleotide sequence ID" value="NZ_SDOZ01000002.1"/>
</dbReference>
<dbReference type="InterPro" id="IPR016151">
    <property type="entry name" value="DNA_mismatch_repair_MutS_N"/>
</dbReference>
<dbReference type="InterPro" id="IPR007695">
    <property type="entry name" value="DNA_mismatch_repair_MutS-lik_N"/>
</dbReference>
<dbReference type="SUPFAM" id="SSF55271">
    <property type="entry name" value="DNA repair protein MutS, domain I"/>
    <property type="match status" value="2"/>
</dbReference>
<dbReference type="OrthoDB" id="9815272at2"/>
<proteinExistence type="predicted"/>
<feature type="region of interest" description="Disordered" evidence="1">
    <location>
        <begin position="141"/>
        <end position="165"/>
    </location>
</feature>
<evidence type="ECO:0000259" key="2">
    <source>
        <dbReference type="Pfam" id="PF01624"/>
    </source>
</evidence>
<dbReference type="GO" id="GO:0005524">
    <property type="term" value="F:ATP binding"/>
    <property type="evidence" value="ECO:0007669"/>
    <property type="project" value="InterPro"/>
</dbReference>
<evidence type="ECO:0000313" key="4">
    <source>
        <dbReference type="Proteomes" id="UP000291269"/>
    </source>
</evidence>
<dbReference type="Pfam" id="PF01624">
    <property type="entry name" value="MutS_I"/>
    <property type="match status" value="2"/>
</dbReference>
<dbReference type="EMBL" id="SDOZ01000002">
    <property type="protein sequence ID" value="RXZ61423.1"/>
    <property type="molecule type" value="Genomic_DNA"/>
</dbReference>
<comment type="caution">
    <text evidence="3">The sequence shown here is derived from an EMBL/GenBank/DDBJ whole genome shotgun (WGS) entry which is preliminary data.</text>
</comment>
<dbReference type="GO" id="GO:0006298">
    <property type="term" value="P:mismatch repair"/>
    <property type="evidence" value="ECO:0007669"/>
    <property type="project" value="InterPro"/>
</dbReference>
<sequence>MPKLNLETKDKAQELIKAYLETNASDVLAQKINEGVRIHKDGKTLVNKKTLDGFMVYAADEAKKTADKEANSAYIDDSTVYGWAIHYFEEDTVEGTLYNEDGAEYKPPKPVTPAKPATTYTPPAPKPKPQMSLFELIEEQKPENAPNVPEQKTEEVTNDTPPDEELSAEEQREILEEIAANDIESPAVQPQGSPFYQRYMQIQNKYPDHIVAFKRGEFYEVLGKNAEWFAKELSLPLSERDCGFLERVPMVGVPIHAVDIYIAKAVQKGLKIAVADSLGEVKELPKPAAEQSKGSSIYQQYMNAQSKYPDYIVAYRLGDFYEIFGEKAKQFACELDLTLTGRDCGLPERVPMVGFPCHAANTYFAKAVNKGLKVAVFDSPGDNSIELYEPKQALPTEPEKHWIDERTYIDNDGIVHDIETETEETAPAFDMSAFDTEALAKLDELFGEIIDLR</sequence>
<name>A0A4Q2KDG1_9FIRM</name>
<accession>A0A4Q2KDG1</accession>
<dbReference type="Proteomes" id="UP000291269">
    <property type="component" value="Unassembled WGS sequence"/>
</dbReference>
<feature type="domain" description="DNA mismatch repair protein MutS-like N-terminal" evidence="2">
    <location>
        <begin position="194"/>
        <end position="281"/>
    </location>
</feature>
<protein>
    <recommendedName>
        <fullName evidence="2">DNA mismatch repair protein MutS-like N-terminal domain-containing protein</fullName>
    </recommendedName>
</protein>
<reference evidence="3 4" key="1">
    <citation type="journal article" date="2019" name="Gut">
        <title>Antibiotics-induced monodominance of a novel gut bacterial order.</title>
        <authorList>
            <person name="Hildebrand F."/>
            <person name="Moitinho-Silva L."/>
            <person name="Blasche S."/>
            <person name="Jahn M.T."/>
            <person name="Gossmann T.I."/>
            <person name="Heuerta-Cepas J."/>
            <person name="Hercog R."/>
            <person name="Luetge M."/>
            <person name="Bahram M."/>
            <person name="Pryszlak A."/>
            <person name="Alves R.J."/>
            <person name="Waszak S.M."/>
            <person name="Zhu A."/>
            <person name="Ye L."/>
            <person name="Costea P.I."/>
            <person name="Aalvink S."/>
            <person name="Belzer C."/>
            <person name="Forslund S.K."/>
            <person name="Sunagawa S."/>
            <person name="Hentschel U."/>
            <person name="Merten C."/>
            <person name="Patil K.R."/>
            <person name="Benes V."/>
            <person name="Bork P."/>
        </authorList>
    </citation>
    <scope>NUCLEOTIDE SEQUENCE [LARGE SCALE GENOMIC DNA]</scope>
    <source>
        <strain evidence="3 4">HDS1380</strain>
    </source>
</reference>
<organism evidence="3 4">
    <name type="scientific">Candidatus Borkfalkia ceftriaxoniphila</name>
    <dbReference type="NCBI Taxonomy" id="2508949"/>
    <lineage>
        <taxon>Bacteria</taxon>
        <taxon>Bacillati</taxon>
        <taxon>Bacillota</taxon>
        <taxon>Clostridia</taxon>
        <taxon>Christensenellales</taxon>
        <taxon>Christensenellaceae</taxon>
        <taxon>Candidatus Borkfalkia</taxon>
    </lineage>
</organism>
<dbReference type="Gene3D" id="3.40.1170.10">
    <property type="entry name" value="DNA repair protein MutS, domain I"/>
    <property type="match status" value="2"/>
</dbReference>
<evidence type="ECO:0000256" key="1">
    <source>
        <dbReference type="SAM" id="MobiDB-lite"/>
    </source>
</evidence>
<gene>
    <name evidence="3" type="ORF">ESZ91_03265</name>
</gene>